<evidence type="ECO:0000256" key="4">
    <source>
        <dbReference type="ARBA" id="ARBA00023125"/>
    </source>
</evidence>
<comment type="caution">
    <text evidence="8">The sequence shown here is derived from an EMBL/GenBank/DDBJ whole genome shotgun (WGS) entry which is preliminary data.</text>
</comment>
<dbReference type="PROSITE" id="PS50110">
    <property type="entry name" value="RESPONSE_REGULATORY"/>
    <property type="match status" value="1"/>
</dbReference>
<evidence type="ECO:0000256" key="1">
    <source>
        <dbReference type="ARBA" id="ARBA00022553"/>
    </source>
</evidence>
<dbReference type="Pfam" id="PF00072">
    <property type="entry name" value="Response_reg"/>
    <property type="match status" value="1"/>
</dbReference>
<keyword evidence="2" id="KW-0902">Two-component regulatory system</keyword>
<organism evidence="8 9">
    <name type="scientific">Paenibacillus provencensis</name>
    <dbReference type="NCBI Taxonomy" id="441151"/>
    <lineage>
        <taxon>Bacteria</taxon>
        <taxon>Bacillati</taxon>
        <taxon>Bacillota</taxon>
        <taxon>Bacilli</taxon>
        <taxon>Bacillales</taxon>
        <taxon>Paenibacillaceae</taxon>
        <taxon>Paenibacillus</taxon>
    </lineage>
</organism>
<evidence type="ECO:0000256" key="6">
    <source>
        <dbReference type="PROSITE-ProRule" id="PRU00169"/>
    </source>
</evidence>
<gene>
    <name evidence="8" type="ORF">ACFQ3J_24900</name>
</gene>
<evidence type="ECO:0000256" key="3">
    <source>
        <dbReference type="ARBA" id="ARBA00023015"/>
    </source>
</evidence>
<dbReference type="SUPFAM" id="SSF52172">
    <property type="entry name" value="CheY-like"/>
    <property type="match status" value="1"/>
</dbReference>
<dbReference type="RefSeq" id="WP_079180142.1">
    <property type="nucleotide sequence ID" value="NZ_JBHTKX010000009.1"/>
</dbReference>
<dbReference type="Proteomes" id="UP001597169">
    <property type="component" value="Unassembled WGS sequence"/>
</dbReference>
<evidence type="ECO:0000256" key="2">
    <source>
        <dbReference type="ARBA" id="ARBA00023012"/>
    </source>
</evidence>
<feature type="domain" description="Response regulatory" evidence="7">
    <location>
        <begin position="7"/>
        <end position="122"/>
    </location>
</feature>
<dbReference type="InterPro" id="IPR039420">
    <property type="entry name" value="WalR-like"/>
</dbReference>
<evidence type="ECO:0000259" key="7">
    <source>
        <dbReference type="PROSITE" id="PS50110"/>
    </source>
</evidence>
<reference evidence="9" key="1">
    <citation type="journal article" date="2019" name="Int. J. Syst. Evol. Microbiol.">
        <title>The Global Catalogue of Microorganisms (GCM) 10K type strain sequencing project: providing services to taxonomists for standard genome sequencing and annotation.</title>
        <authorList>
            <consortium name="The Broad Institute Genomics Platform"/>
            <consortium name="The Broad Institute Genome Sequencing Center for Infectious Disease"/>
            <person name="Wu L."/>
            <person name="Ma J."/>
        </authorList>
    </citation>
    <scope>NUCLEOTIDE SEQUENCE [LARGE SCALE GENOMIC DNA]</scope>
    <source>
        <strain evidence="9">CCUG 53519</strain>
    </source>
</reference>
<evidence type="ECO:0000313" key="9">
    <source>
        <dbReference type="Proteomes" id="UP001597169"/>
    </source>
</evidence>
<name>A0ABW3PZ21_9BACL</name>
<dbReference type="EMBL" id="JBHTKX010000009">
    <property type="protein sequence ID" value="MFD1131362.1"/>
    <property type="molecule type" value="Genomic_DNA"/>
</dbReference>
<feature type="modified residue" description="4-aspartylphosphate" evidence="6">
    <location>
        <position position="57"/>
    </location>
</feature>
<dbReference type="SMART" id="SM00448">
    <property type="entry name" value="REC"/>
    <property type="match status" value="1"/>
</dbReference>
<keyword evidence="5" id="KW-0804">Transcription</keyword>
<dbReference type="SMART" id="SM00850">
    <property type="entry name" value="LytTR"/>
    <property type="match status" value="1"/>
</dbReference>
<keyword evidence="1 6" id="KW-0597">Phosphoprotein</keyword>
<dbReference type="PANTHER" id="PTHR48111:SF1">
    <property type="entry name" value="TWO-COMPONENT RESPONSE REGULATOR ORR33"/>
    <property type="match status" value="1"/>
</dbReference>
<keyword evidence="9" id="KW-1185">Reference proteome</keyword>
<dbReference type="InterPro" id="IPR001789">
    <property type="entry name" value="Sig_transdc_resp-reg_receiver"/>
</dbReference>
<evidence type="ECO:0000256" key="5">
    <source>
        <dbReference type="ARBA" id="ARBA00023163"/>
    </source>
</evidence>
<protein>
    <submittedName>
        <fullName evidence="8">LytR/AlgR family response regulator transcription factor</fullName>
    </submittedName>
</protein>
<dbReference type="InterPro" id="IPR011006">
    <property type="entry name" value="CheY-like_superfamily"/>
</dbReference>
<evidence type="ECO:0000313" key="8">
    <source>
        <dbReference type="EMBL" id="MFD1131362.1"/>
    </source>
</evidence>
<dbReference type="Gene3D" id="3.40.50.2300">
    <property type="match status" value="1"/>
</dbReference>
<sequence>MEQQRYKVIIAEDDMHQLSLLKMYAIELDLVIISTVSSGVRLVDEVKLHRPDIVLLDIGLKKKDGISAFKEILEAGIRPQIIFVTGSLNPQHILTGYEFESVDYLTKPIRKDRFKRAIIKAKEVIHSRKLLNAVVELENTNWIILKANYRDHEIAENQIVFVEKDKMARNRCIVNLKSGEQLETTTQLKEIKEMCSNLTYSHRSYLVNPLYITSIQPDGLLQKSYIISLEHTNKKVPLTKKNYLEASHVFSKIRTQHT</sequence>
<dbReference type="InterPro" id="IPR007492">
    <property type="entry name" value="LytTR_DNA-bd_dom"/>
</dbReference>
<keyword evidence="3" id="KW-0805">Transcription regulation</keyword>
<accession>A0ABW3PZ21</accession>
<proteinExistence type="predicted"/>
<keyword evidence="4" id="KW-0238">DNA-binding</keyword>
<dbReference type="Gene3D" id="2.40.50.1020">
    <property type="entry name" value="LytTr DNA-binding domain"/>
    <property type="match status" value="1"/>
</dbReference>
<dbReference type="PANTHER" id="PTHR48111">
    <property type="entry name" value="REGULATOR OF RPOS"/>
    <property type="match status" value="1"/>
</dbReference>
<dbReference type="Pfam" id="PF04397">
    <property type="entry name" value="LytTR"/>
    <property type="match status" value="1"/>
</dbReference>